<feature type="signal peptide" evidence="1">
    <location>
        <begin position="1"/>
        <end position="18"/>
    </location>
</feature>
<dbReference type="EMBL" id="QTSU01000001">
    <property type="protein sequence ID" value="RDZ27841.1"/>
    <property type="molecule type" value="Genomic_DNA"/>
</dbReference>
<feature type="chain" id="PRO_5016993103" evidence="1">
    <location>
        <begin position="19"/>
        <end position="145"/>
    </location>
</feature>
<accession>A0A371K1N7</accession>
<organism evidence="2 3">
    <name type="scientific">Lysobacter silvisoli</name>
    <dbReference type="NCBI Taxonomy" id="2293254"/>
    <lineage>
        <taxon>Bacteria</taxon>
        <taxon>Pseudomonadati</taxon>
        <taxon>Pseudomonadota</taxon>
        <taxon>Gammaproteobacteria</taxon>
        <taxon>Lysobacterales</taxon>
        <taxon>Lysobacteraceae</taxon>
        <taxon>Lysobacter</taxon>
    </lineage>
</organism>
<evidence type="ECO:0000313" key="2">
    <source>
        <dbReference type="EMBL" id="RDZ27841.1"/>
    </source>
</evidence>
<dbReference type="AlphaFoldDB" id="A0A371K1N7"/>
<keyword evidence="1" id="KW-0732">Signal</keyword>
<dbReference type="RefSeq" id="WP_147300555.1">
    <property type="nucleotide sequence ID" value="NZ_QTSU01000001.1"/>
</dbReference>
<evidence type="ECO:0000313" key="3">
    <source>
        <dbReference type="Proteomes" id="UP000264492"/>
    </source>
</evidence>
<dbReference type="Proteomes" id="UP000264492">
    <property type="component" value="Unassembled WGS sequence"/>
</dbReference>
<reference evidence="2 3" key="1">
    <citation type="submission" date="2018-08" db="EMBL/GenBank/DDBJ databases">
        <title>Lysobacter sp. zong2l5, whole genome shotgun sequence.</title>
        <authorList>
            <person name="Zhang X."/>
            <person name="Feng G."/>
            <person name="Zhu H."/>
        </authorList>
    </citation>
    <scope>NUCLEOTIDE SEQUENCE [LARGE SCALE GENOMIC DNA]</scope>
    <source>
        <strain evidence="3">zong2l5</strain>
    </source>
</reference>
<proteinExistence type="predicted"/>
<comment type="caution">
    <text evidence="2">The sequence shown here is derived from an EMBL/GenBank/DDBJ whole genome shotgun (WGS) entry which is preliminary data.</text>
</comment>
<gene>
    <name evidence="2" type="ORF">DX914_01345</name>
</gene>
<sequence>MSILPVLVGLLYAGSVQAQSQDGCPQLPPSSQLAWDHKANAGSDFCRALREDGSEAFGMYIAAKSPFVPKRGDRAEAGTIDGKPMYWYRGELAGKPDVQVRETLLELGDGRVAHIWLQAANPAQLGEIQNLTQGLRFPSARLSSK</sequence>
<dbReference type="OrthoDB" id="6023584at2"/>
<protein>
    <submittedName>
        <fullName evidence="2">Uncharacterized protein</fullName>
    </submittedName>
</protein>
<evidence type="ECO:0000256" key="1">
    <source>
        <dbReference type="SAM" id="SignalP"/>
    </source>
</evidence>
<name>A0A371K1N7_9GAMM</name>
<keyword evidence="3" id="KW-1185">Reference proteome</keyword>